<sequence length="240" mass="27450">MGTDGSKQKSFNAVMTLAFLLIIYQIYCFKDLFSVLGLNKQVKVLNFNFYFTNITRLLSIVFLGLVSYSAYKINSVKTVGFGMAVMIVNSITEIVHFSKNFDCLKKALKSENRYSKDIYKINDILTGIRPILVFLVTVLFVALFITTIYAKAKTVSVPAIIFEVVLEVVCIAIYFINYIYPAINKEVHYDIWLWIKYSLMIVVSFVSLFLFVNLCIVATSRYKIDYYDNQMLGVYGGVRG</sequence>
<feature type="transmembrane region" description="Helical" evidence="1">
    <location>
        <begin position="157"/>
        <end position="179"/>
    </location>
</feature>
<dbReference type="AlphaFoldDB" id="A0A1T4M5B3"/>
<organism evidence="2 3">
    <name type="scientific">Eubacterium ruminantium</name>
    <dbReference type="NCBI Taxonomy" id="42322"/>
    <lineage>
        <taxon>Bacteria</taxon>
        <taxon>Bacillati</taxon>
        <taxon>Bacillota</taxon>
        <taxon>Clostridia</taxon>
        <taxon>Eubacteriales</taxon>
        <taxon>Eubacteriaceae</taxon>
        <taxon>Eubacterium</taxon>
    </lineage>
</organism>
<gene>
    <name evidence="2" type="ORF">SAMN02745110_01117</name>
</gene>
<feature type="transmembrane region" description="Helical" evidence="1">
    <location>
        <begin position="191"/>
        <end position="216"/>
    </location>
</feature>
<name>A0A1T4M5B3_9FIRM</name>
<evidence type="ECO:0000313" key="2">
    <source>
        <dbReference type="EMBL" id="SJZ62112.1"/>
    </source>
</evidence>
<proteinExistence type="predicted"/>
<accession>A0A1T4M5B3</accession>
<feature type="transmembrane region" description="Helical" evidence="1">
    <location>
        <begin position="49"/>
        <end position="71"/>
    </location>
</feature>
<keyword evidence="1" id="KW-0472">Membrane</keyword>
<reference evidence="2 3" key="1">
    <citation type="submission" date="2017-02" db="EMBL/GenBank/DDBJ databases">
        <authorList>
            <person name="Peterson S.W."/>
        </authorList>
    </citation>
    <scope>NUCLEOTIDE SEQUENCE [LARGE SCALE GENOMIC DNA]</scope>
    <source>
        <strain evidence="2 3">ATCC 17233</strain>
    </source>
</reference>
<feature type="transmembrane region" description="Helical" evidence="1">
    <location>
        <begin position="131"/>
        <end position="150"/>
    </location>
</feature>
<evidence type="ECO:0000256" key="1">
    <source>
        <dbReference type="SAM" id="Phobius"/>
    </source>
</evidence>
<evidence type="ECO:0000313" key="3">
    <source>
        <dbReference type="Proteomes" id="UP000189857"/>
    </source>
</evidence>
<dbReference type="Proteomes" id="UP000189857">
    <property type="component" value="Unassembled WGS sequence"/>
</dbReference>
<keyword evidence="1" id="KW-1133">Transmembrane helix</keyword>
<keyword evidence="1" id="KW-0812">Transmembrane</keyword>
<keyword evidence="3" id="KW-1185">Reference proteome</keyword>
<dbReference type="EMBL" id="FUXA01000006">
    <property type="protein sequence ID" value="SJZ62112.1"/>
    <property type="molecule type" value="Genomic_DNA"/>
</dbReference>
<protein>
    <submittedName>
        <fullName evidence="2">Uncharacterized protein</fullName>
    </submittedName>
</protein>
<feature type="transmembrane region" description="Helical" evidence="1">
    <location>
        <begin position="78"/>
        <end position="98"/>
    </location>
</feature>
<feature type="transmembrane region" description="Helical" evidence="1">
    <location>
        <begin position="12"/>
        <end position="29"/>
    </location>
</feature>
<dbReference type="RefSeq" id="WP_078786948.1">
    <property type="nucleotide sequence ID" value="NZ_FMTO01000004.1"/>
</dbReference>